<protein>
    <submittedName>
        <fullName evidence="1">Uncharacterized protein</fullName>
    </submittedName>
</protein>
<dbReference type="EMBL" id="BK016170">
    <property type="protein sequence ID" value="DAF99699.1"/>
    <property type="molecule type" value="Genomic_DNA"/>
</dbReference>
<organism evidence="1">
    <name type="scientific">Siphoviridae sp. ctu1o13</name>
    <dbReference type="NCBI Taxonomy" id="2825711"/>
    <lineage>
        <taxon>Viruses</taxon>
        <taxon>Duplodnaviria</taxon>
        <taxon>Heunggongvirae</taxon>
        <taxon>Uroviricota</taxon>
        <taxon>Caudoviricetes</taxon>
    </lineage>
</organism>
<accession>A0A8S5UZ27</accession>
<name>A0A8S5UZ27_9CAUD</name>
<evidence type="ECO:0000313" key="1">
    <source>
        <dbReference type="EMBL" id="DAF99699.1"/>
    </source>
</evidence>
<sequence length="84" mass="10030">MPKVKLNRDMRQERIDFRRNLIESKAHLRGYRNQRSIERAMGLPDAWVSKRICGTTRMTLDDLDKLDKLLKFDAQELAQLVRCR</sequence>
<reference evidence="1" key="1">
    <citation type="journal article" date="2021" name="Proc. Natl. Acad. Sci. U.S.A.">
        <title>A Catalog of Tens of Thousands of Viruses from Human Metagenomes Reveals Hidden Associations with Chronic Diseases.</title>
        <authorList>
            <person name="Tisza M.J."/>
            <person name="Buck C.B."/>
        </authorList>
    </citation>
    <scope>NUCLEOTIDE SEQUENCE</scope>
    <source>
        <strain evidence="1">Ctu1o13</strain>
    </source>
</reference>
<proteinExistence type="predicted"/>